<dbReference type="EMBL" id="CP036264">
    <property type="protein sequence ID" value="QEF97577.1"/>
    <property type="molecule type" value="Genomic_DNA"/>
</dbReference>
<reference evidence="3 4" key="1">
    <citation type="submission" date="2019-02" db="EMBL/GenBank/DDBJ databases">
        <title>Planctomycetal bacteria perform biofilm scaping via a novel small molecule.</title>
        <authorList>
            <person name="Jeske O."/>
            <person name="Boedeker C."/>
            <person name="Wiegand S."/>
            <person name="Breitling P."/>
            <person name="Kallscheuer N."/>
            <person name="Jogler M."/>
            <person name="Rohde M."/>
            <person name="Petersen J."/>
            <person name="Medema M.H."/>
            <person name="Surup F."/>
            <person name="Jogler C."/>
        </authorList>
    </citation>
    <scope>NUCLEOTIDE SEQUENCE [LARGE SCALE GENOMIC DNA]</scope>
    <source>
        <strain evidence="3 4">Mal15</strain>
    </source>
</reference>
<protein>
    <submittedName>
        <fullName evidence="3">Uncharacterized protein</fullName>
    </submittedName>
</protein>
<keyword evidence="4" id="KW-1185">Reference proteome</keyword>
<evidence type="ECO:0000313" key="4">
    <source>
        <dbReference type="Proteomes" id="UP000321353"/>
    </source>
</evidence>
<feature type="transmembrane region" description="Helical" evidence="2">
    <location>
        <begin position="331"/>
        <end position="350"/>
    </location>
</feature>
<dbReference type="KEGG" id="smam:Mal15_16180"/>
<evidence type="ECO:0000256" key="1">
    <source>
        <dbReference type="SAM" id="MobiDB-lite"/>
    </source>
</evidence>
<name>A0A5B9MEG3_9BACT</name>
<dbReference type="Proteomes" id="UP000321353">
    <property type="component" value="Chromosome"/>
</dbReference>
<dbReference type="RefSeq" id="WP_147867232.1">
    <property type="nucleotide sequence ID" value="NZ_CP036264.1"/>
</dbReference>
<proteinExistence type="predicted"/>
<gene>
    <name evidence="3" type="ORF">Mal15_16180</name>
</gene>
<organism evidence="3 4">
    <name type="scientific">Stieleria maiorica</name>
    <dbReference type="NCBI Taxonomy" id="2795974"/>
    <lineage>
        <taxon>Bacteria</taxon>
        <taxon>Pseudomonadati</taxon>
        <taxon>Planctomycetota</taxon>
        <taxon>Planctomycetia</taxon>
        <taxon>Pirellulales</taxon>
        <taxon>Pirellulaceae</taxon>
        <taxon>Stieleria</taxon>
    </lineage>
</organism>
<keyword evidence="2" id="KW-1133">Transmembrane helix</keyword>
<dbReference type="AlphaFoldDB" id="A0A5B9MEG3"/>
<keyword evidence="2" id="KW-0812">Transmembrane</keyword>
<keyword evidence="2" id="KW-0472">Membrane</keyword>
<evidence type="ECO:0000256" key="2">
    <source>
        <dbReference type="SAM" id="Phobius"/>
    </source>
</evidence>
<feature type="region of interest" description="Disordered" evidence="1">
    <location>
        <begin position="368"/>
        <end position="392"/>
    </location>
</feature>
<evidence type="ECO:0000313" key="3">
    <source>
        <dbReference type="EMBL" id="QEF97577.1"/>
    </source>
</evidence>
<sequence precursor="true">MIQAALIALIRDGETTMFIDPYGAACFARQLVWGQDALHQWLAGREPVNEFDTDCEAGAVIDYDAQALLWYSENDEVDQPRSQQLLDTLIAEAWPGFEILYADSMCDLQIAAGDSISHASAQRLRVVDANVDPLEFRSETLDEETPHCEEFDPDGEDEFFAWVTIVDDDQTVQHRLIGEITSDVVRNEDDPLARLKSLPAYDVPAERNVSEAVLFDVPARRIDLWGRREIRSVAGEMAHCWTDWDVQCIEADGYQHQCRISGPAGTPMTAAQALGPLVPILLMTRHIDPAMMLGELGKSFKGLMAKLVGLLTVLVCLPFVLFALITGNWKTGGITIGVIVALVVIGFKLIEAKWRRGFAATIREVGSDLGGPDADQPSTAGPQDPRQRREQLDQLLARAGLPSIAEIEPHFDSDFPAAIS</sequence>
<accession>A0A5B9MEG3</accession>
<feature type="transmembrane region" description="Helical" evidence="2">
    <location>
        <begin position="303"/>
        <end position="325"/>
    </location>
</feature>